<evidence type="ECO:0000256" key="3">
    <source>
        <dbReference type="ARBA" id="ARBA00022884"/>
    </source>
</evidence>
<dbReference type="AlphaFoldDB" id="A0A3T0U4P9"/>
<evidence type="ECO:0000313" key="10">
    <source>
        <dbReference type="EMBL" id="AZZ70861.1"/>
    </source>
</evidence>
<evidence type="ECO:0000256" key="6">
    <source>
        <dbReference type="ARBA" id="ARBA00035253"/>
    </source>
</evidence>
<gene>
    <name evidence="7 10" type="primary">rps19</name>
</gene>
<dbReference type="InterPro" id="IPR020934">
    <property type="entry name" value="Ribosomal_uS19_CS"/>
</dbReference>
<dbReference type="GO" id="GO:0003735">
    <property type="term" value="F:structural constituent of ribosome"/>
    <property type="evidence" value="ECO:0007669"/>
    <property type="project" value="InterPro"/>
</dbReference>
<evidence type="ECO:0000256" key="5">
    <source>
        <dbReference type="ARBA" id="ARBA00023274"/>
    </source>
</evidence>
<name>A0A3T0U4P9_ZANAE</name>
<dbReference type="PANTHER" id="PTHR11880">
    <property type="entry name" value="RIBOSOMAL PROTEIN S19P FAMILY MEMBER"/>
    <property type="match status" value="1"/>
</dbReference>
<geneLocation type="chloroplast" evidence="10"/>
<feature type="compositionally biased region" description="Basic and acidic residues" evidence="9">
    <location>
        <begin position="82"/>
        <end position="138"/>
    </location>
</feature>
<comment type="similarity">
    <text evidence="1 7 8">Belongs to the universal ribosomal protein uS19 family.</text>
</comment>
<feature type="region of interest" description="Disordered" evidence="9">
    <location>
        <begin position="82"/>
        <end position="146"/>
    </location>
</feature>
<dbReference type="InterPro" id="IPR002222">
    <property type="entry name" value="Ribosomal_uS19"/>
</dbReference>
<organism evidence="10">
    <name type="scientific">Zantedeschia aethiopica</name>
    <name type="common">White calla lily</name>
    <name type="synonym">Calla aethiopica</name>
    <dbReference type="NCBI Taxonomy" id="69721"/>
    <lineage>
        <taxon>Eukaryota</taxon>
        <taxon>Viridiplantae</taxon>
        <taxon>Streptophyta</taxon>
        <taxon>Embryophyta</taxon>
        <taxon>Tracheophyta</taxon>
        <taxon>Spermatophyta</taxon>
        <taxon>Magnoliopsida</taxon>
        <taxon>Liliopsida</taxon>
        <taxon>Araceae</taxon>
        <taxon>Philodendroideae</taxon>
        <taxon>Zantedeschieae</taxon>
        <taxon>Zantedeschia</taxon>
    </lineage>
</organism>
<evidence type="ECO:0000256" key="4">
    <source>
        <dbReference type="ARBA" id="ARBA00022980"/>
    </source>
</evidence>
<dbReference type="Pfam" id="PF00203">
    <property type="entry name" value="Ribosomal_S19"/>
    <property type="match status" value="1"/>
</dbReference>
<dbReference type="PRINTS" id="PR00975">
    <property type="entry name" value="RIBOSOMALS19"/>
</dbReference>
<reference evidence="10" key="1">
    <citation type="submission" date="2017-11" db="EMBL/GenBank/DDBJ databases">
        <title>The Complete Chloroplast Genome of Zantedeschia aethiopica (Araceae).</title>
        <authorList>
            <person name="He S."/>
            <person name="Wu H."/>
        </authorList>
    </citation>
    <scope>NUCLEOTIDE SEQUENCE</scope>
</reference>
<evidence type="ECO:0000256" key="2">
    <source>
        <dbReference type="ARBA" id="ARBA00022730"/>
    </source>
</evidence>
<keyword evidence="5 7" id="KW-0687">Ribonucleoprotein</keyword>
<evidence type="ECO:0000256" key="7">
    <source>
        <dbReference type="HAMAP-Rule" id="MF_00531"/>
    </source>
</evidence>
<dbReference type="InterPro" id="IPR005732">
    <property type="entry name" value="Ribosomal_uS19_bac-type"/>
</dbReference>
<keyword evidence="3 7" id="KW-0694">RNA-binding</keyword>
<keyword evidence="2 7" id="KW-0699">rRNA-binding</keyword>
<evidence type="ECO:0000256" key="9">
    <source>
        <dbReference type="SAM" id="MobiDB-lite"/>
    </source>
</evidence>
<dbReference type="GO" id="GO:0019843">
    <property type="term" value="F:rRNA binding"/>
    <property type="evidence" value="ECO:0007669"/>
    <property type="project" value="UniProtKB-UniRule"/>
</dbReference>
<evidence type="ECO:0000256" key="1">
    <source>
        <dbReference type="ARBA" id="ARBA00007345"/>
    </source>
</evidence>
<dbReference type="PROSITE" id="PS00323">
    <property type="entry name" value="RIBOSOMAL_S19"/>
    <property type="match status" value="1"/>
</dbReference>
<dbReference type="GO" id="GO:0000028">
    <property type="term" value="P:ribosomal small subunit assembly"/>
    <property type="evidence" value="ECO:0007669"/>
    <property type="project" value="TreeGrafter"/>
</dbReference>
<dbReference type="FunFam" id="3.30.860.10:FF:000001">
    <property type="entry name" value="30S ribosomal protein S19"/>
    <property type="match status" value="1"/>
</dbReference>
<dbReference type="HAMAP" id="MF_00531">
    <property type="entry name" value="Ribosomal_uS19"/>
    <property type="match status" value="1"/>
</dbReference>
<protein>
    <recommendedName>
        <fullName evidence="6 7">Small ribosomal subunit protein uS19c</fullName>
    </recommendedName>
</protein>
<keyword evidence="10" id="KW-0934">Plastid</keyword>
<dbReference type="Gene3D" id="3.30.860.10">
    <property type="entry name" value="30s Ribosomal Protein S19, Chain A"/>
    <property type="match status" value="1"/>
</dbReference>
<dbReference type="GO" id="GO:0005763">
    <property type="term" value="C:mitochondrial small ribosomal subunit"/>
    <property type="evidence" value="ECO:0007669"/>
    <property type="project" value="TreeGrafter"/>
</dbReference>
<dbReference type="InterPro" id="IPR023575">
    <property type="entry name" value="Ribosomal_uS19_SF"/>
</dbReference>
<proteinExistence type="inferred from homology"/>
<sequence length="146" mass="17529">MKYSKKKKNIFLFVANDLFDKIKKLNKNNKKEVIVTWSRSSGIIPIMIGHTIAVHNGKEHIPIYISYRMIGRKLGDFVPTRTFEKHTEKKNDNRSRRQSTEKPAKKQKDNRSRRQQNDNRSRRQYIEKPAKKQKDNRSRRQSNKKY</sequence>
<accession>A0A3T0U4P9</accession>
<dbReference type="PANTHER" id="PTHR11880:SF8">
    <property type="entry name" value="SMALL RIBOSOMAL SUBUNIT PROTEIN US19M"/>
    <property type="match status" value="1"/>
</dbReference>
<comment type="function">
    <text evidence="7">Protein S19 forms a complex with S13 that binds strongly to the 16S ribosomal RNA.</text>
</comment>
<keyword evidence="10" id="KW-0150">Chloroplast</keyword>
<comment type="subcellular location">
    <subcellularLocation>
        <location evidence="7">Plastid</location>
        <location evidence="7">Chloroplast</location>
    </subcellularLocation>
</comment>
<dbReference type="EMBL" id="MG432242">
    <property type="protein sequence ID" value="AZZ70861.1"/>
    <property type="molecule type" value="Genomic_DNA"/>
</dbReference>
<keyword evidence="4 7" id="KW-0689">Ribosomal protein</keyword>
<dbReference type="GO" id="GO:0006412">
    <property type="term" value="P:translation"/>
    <property type="evidence" value="ECO:0007669"/>
    <property type="project" value="UniProtKB-UniRule"/>
</dbReference>
<dbReference type="SUPFAM" id="SSF54570">
    <property type="entry name" value="Ribosomal protein S19"/>
    <property type="match status" value="1"/>
</dbReference>
<evidence type="ECO:0000256" key="8">
    <source>
        <dbReference type="RuleBase" id="RU003485"/>
    </source>
</evidence>
<dbReference type="NCBIfam" id="TIGR01050">
    <property type="entry name" value="rpsS_bact"/>
    <property type="match status" value="1"/>
</dbReference>
<dbReference type="GO" id="GO:0009507">
    <property type="term" value="C:chloroplast"/>
    <property type="evidence" value="ECO:0007669"/>
    <property type="project" value="UniProtKB-SubCell"/>
</dbReference>